<dbReference type="EMBL" id="JXOJ01000001">
    <property type="protein sequence ID" value="KLK88937.1"/>
    <property type="molecule type" value="Genomic_DNA"/>
</dbReference>
<keyword evidence="4" id="KW-0808">Transferase</keyword>
<dbReference type="InterPro" id="IPR051315">
    <property type="entry name" value="Bact_Chemotaxis_CheA"/>
</dbReference>
<feature type="modified residue" description="4-aspartylphosphate" evidence="7">
    <location>
        <position position="690"/>
    </location>
</feature>
<evidence type="ECO:0000259" key="9">
    <source>
        <dbReference type="PROSITE" id="PS50109"/>
    </source>
</evidence>
<dbReference type="GO" id="GO:0004673">
    <property type="term" value="F:protein histidine kinase activity"/>
    <property type="evidence" value="ECO:0007669"/>
    <property type="project" value="UniProtKB-EC"/>
</dbReference>
<dbReference type="InterPro" id="IPR004358">
    <property type="entry name" value="Sig_transdc_His_kin-like_C"/>
</dbReference>
<gene>
    <name evidence="13" type="ORF">SZ63_00210</name>
</gene>
<feature type="region of interest" description="Disordered" evidence="8">
    <location>
        <begin position="133"/>
        <end position="167"/>
    </location>
</feature>
<evidence type="ECO:0000259" key="12">
    <source>
        <dbReference type="PROSITE" id="PS50894"/>
    </source>
</evidence>
<sequence>MTGPDDVFRARLLETFREEADEYLEAITEGLITLEKAGPTPDLVERVYRTVHSLKGASRAVNLREIESICQNLETVFSLVKRGEYVPGVDDFDLFHRTIAVIRSLLRRERPDASPAEINGALRAIPGWKETAGIGSPGVPRAEPGPASRENHAYDAPGGYSSSEQGADRGTVRIAAHKLDKLTAGADSLLTTRLFITQRIRELEEMMTRFSLWQWNHSQAFNDLQMIHRRAFGEEKAAIPPDLVLPLQRAVGFQEYNREFVTNLQHDLATHLRSMEFDRSALETSTSEISDLIHDAALLPASTILIPFSAFVREFSRTSGKSVDLTIEGGEIEVDRRILDALKDPIMHLIRNSIDHGIESPEARRARQKSPTGSVRIRVFPRSGSRVGIEVADDGAGIDSSAIRRTAVENGVITAEEDATLTDSEAIWLIFRSGMTTSRIVTDLSGRGLGLAIVEDTVSRLGGEVTVSSAVGRGTAVTLTVPVSMATLRGLLVRSERQVYVLPMQQVKQVLRVRPDSLAVSRGRPTILLSGEAIEVIRLTDALGIHPSSPHTEEERPKPLVIIAYGAGQIACLVDEVIRVQEIVVRPLGSQLTSVRRIDGAVILGDGRLALVLDPLELIQDAMQTERSVSASTLPQEADRRVMVVEDSVTSRALLQAVLEGAGYQVETAANGIDAFARLKQHEFDMVVSDVDMPRMNGFTLTEKIRAEGGQLAGIRVVLVTSLDSPEDRERGKAVGADAYIVKKSFEAEEFLRIIRRLMRRRDGEIQER</sequence>
<dbReference type="Pfam" id="PF00072">
    <property type="entry name" value="Response_reg"/>
    <property type="match status" value="1"/>
</dbReference>
<dbReference type="InterPro" id="IPR003594">
    <property type="entry name" value="HATPase_dom"/>
</dbReference>
<dbReference type="PATRIC" id="fig|1550566.3.peg.48"/>
<evidence type="ECO:0000256" key="6">
    <source>
        <dbReference type="PROSITE-ProRule" id="PRU00110"/>
    </source>
</evidence>
<evidence type="ECO:0000256" key="2">
    <source>
        <dbReference type="ARBA" id="ARBA00012438"/>
    </source>
</evidence>
<dbReference type="SUPFAM" id="SSF47226">
    <property type="entry name" value="Histidine-containing phosphotransfer domain, HPT domain"/>
    <property type="match status" value="1"/>
</dbReference>
<dbReference type="InterPro" id="IPR001789">
    <property type="entry name" value="Sig_transdc_resp-reg_receiver"/>
</dbReference>
<dbReference type="Gene3D" id="3.30.565.10">
    <property type="entry name" value="Histidine kinase-like ATPase, C-terminal domain"/>
    <property type="match status" value="1"/>
</dbReference>
<dbReference type="InterPro" id="IPR002545">
    <property type="entry name" value="CheW-lke_dom"/>
</dbReference>
<dbReference type="PROSITE" id="PS50110">
    <property type="entry name" value="RESPONSE_REGULATORY"/>
    <property type="match status" value="1"/>
</dbReference>
<dbReference type="InterPro" id="IPR005467">
    <property type="entry name" value="His_kinase_dom"/>
</dbReference>
<dbReference type="AlphaFoldDB" id="A0A0H1R8J2"/>
<dbReference type="SUPFAM" id="SSF55874">
    <property type="entry name" value="ATPase domain of HSP90 chaperone/DNA topoisomerase II/histidine kinase"/>
    <property type="match status" value="1"/>
</dbReference>
<evidence type="ECO:0000313" key="13">
    <source>
        <dbReference type="EMBL" id="KLK88937.1"/>
    </source>
</evidence>
<dbReference type="PANTHER" id="PTHR43395:SF1">
    <property type="entry name" value="CHEMOTAXIS PROTEIN CHEA"/>
    <property type="match status" value="1"/>
</dbReference>
<dbReference type="InterPro" id="IPR036061">
    <property type="entry name" value="CheW-like_dom_sf"/>
</dbReference>
<proteinExistence type="predicted"/>
<evidence type="ECO:0000259" key="11">
    <source>
        <dbReference type="PROSITE" id="PS50851"/>
    </source>
</evidence>
<organism evidence="13 14">
    <name type="scientific">Methanoculleus sediminis</name>
    <dbReference type="NCBI Taxonomy" id="1550566"/>
    <lineage>
        <taxon>Archaea</taxon>
        <taxon>Methanobacteriati</taxon>
        <taxon>Methanobacteriota</taxon>
        <taxon>Stenosarchaea group</taxon>
        <taxon>Methanomicrobia</taxon>
        <taxon>Methanomicrobiales</taxon>
        <taxon>Methanomicrobiaceae</taxon>
        <taxon>Methanoculleus</taxon>
    </lineage>
</organism>
<dbReference type="Gene3D" id="2.30.30.40">
    <property type="entry name" value="SH3 Domains"/>
    <property type="match status" value="1"/>
</dbReference>
<dbReference type="Proteomes" id="UP000035301">
    <property type="component" value="Unassembled WGS sequence"/>
</dbReference>
<evidence type="ECO:0000256" key="1">
    <source>
        <dbReference type="ARBA" id="ARBA00000085"/>
    </source>
</evidence>
<dbReference type="Gene3D" id="1.20.120.160">
    <property type="entry name" value="HPT domain"/>
    <property type="match status" value="1"/>
</dbReference>
<feature type="domain" description="Response regulatory" evidence="10">
    <location>
        <begin position="641"/>
        <end position="758"/>
    </location>
</feature>
<feature type="domain" description="Histidine kinase" evidence="9">
    <location>
        <begin position="238"/>
        <end position="485"/>
    </location>
</feature>
<feature type="domain" description="HPt" evidence="12">
    <location>
        <begin position="5"/>
        <end position="109"/>
    </location>
</feature>
<keyword evidence="14" id="KW-1185">Reference proteome</keyword>
<feature type="domain" description="CheW-like" evidence="11">
    <location>
        <begin position="487"/>
        <end position="624"/>
    </location>
</feature>
<dbReference type="GO" id="GO:0000160">
    <property type="term" value="P:phosphorelay signal transduction system"/>
    <property type="evidence" value="ECO:0007669"/>
    <property type="project" value="InterPro"/>
</dbReference>
<dbReference type="EC" id="2.7.13.3" evidence="2"/>
<dbReference type="SMART" id="SM00073">
    <property type="entry name" value="HPT"/>
    <property type="match status" value="1"/>
</dbReference>
<dbReference type="SMART" id="SM00448">
    <property type="entry name" value="REC"/>
    <property type="match status" value="1"/>
</dbReference>
<dbReference type="InterPro" id="IPR036641">
    <property type="entry name" value="HPT_dom_sf"/>
</dbReference>
<evidence type="ECO:0000256" key="8">
    <source>
        <dbReference type="SAM" id="MobiDB-lite"/>
    </source>
</evidence>
<protein>
    <recommendedName>
        <fullName evidence="2">histidine kinase</fullName>
        <ecNumber evidence="2">2.7.13.3</ecNumber>
    </recommendedName>
</protein>
<keyword evidence="5" id="KW-0418">Kinase</keyword>
<dbReference type="InterPro" id="IPR011006">
    <property type="entry name" value="CheY-like_superfamily"/>
</dbReference>
<dbReference type="STRING" id="1550566.SZ63_00210"/>
<dbReference type="Gene3D" id="3.40.50.2300">
    <property type="match status" value="1"/>
</dbReference>
<comment type="caution">
    <text evidence="13">The sequence shown here is derived from an EMBL/GenBank/DDBJ whole genome shotgun (WGS) entry which is preliminary data.</text>
</comment>
<dbReference type="Pfam" id="PF01627">
    <property type="entry name" value="Hpt"/>
    <property type="match status" value="1"/>
</dbReference>
<dbReference type="PROSITE" id="PS50894">
    <property type="entry name" value="HPT"/>
    <property type="match status" value="1"/>
</dbReference>
<feature type="modified residue" description="Phosphohistidine" evidence="6">
    <location>
        <position position="52"/>
    </location>
</feature>
<name>A0A0H1R8J2_9EURY</name>
<dbReference type="OrthoDB" id="293137at2157"/>
<dbReference type="PROSITE" id="PS50851">
    <property type="entry name" value="CHEW"/>
    <property type="match status" value="1"/>
</dbReference>
<dbReference type="GO" id="GO:0006935">
    <property type="term" value="P:chemotaxis"/>
    <property type="evidence" value="ECO:0007669"/>
    <property type="project" value="InterPro"/>
</dbReference>
<evidence type="ECO:0000256" key="5">
    <source>
        <dbReference type="ARBA" id="ARBA00022777"/>
    </source>
</evidence>
<dbReference type="PANTHER" id="PTHR43395">
    <property type="entry name" value="SENSOR HISTIDINE KINASE CHEA"/>
    <property type="match status" value="1"/>
</dbReference>
<dbReference type="RefSeq" id="WP_048179304.1">
    <property type="nucleotide sequence ID" value="NZ_JXOJ01000001.1"/>
</dbReference>
<dbReference type="CDD" id="cd00088">
    <property type="entry name" value="HPT"/>
    <property type="match status" value="1"/>
</dbReference>
<reference evidence="13 14" key="1">
    <citation type="journal article" date="2015" name="Int. J. Syst. Evol. Microbiol.">
        <title>Methanoculleus sediminis sp. nov., a methanogen from sediments near a submarine mud volcano.</title>
        <authorList>
            <person name="Chen S.C."/>
            <person name="Chen M.F."/>
            <person name="Lai M.C."/>
            <person name="Weng C.Y."/>
            <person name="Wu S.Y."/>
            <person name="Lin S."/>
            <person name="Yang T.F."/>
            <person name="Chen P.C."/>
        </authorList>
    </citation>
    <scope>NUCLEOTIDE SEQUENCE [LARGE SCALE GENOMIC DNA]</scope>
    <source>
        <strain evidence="13 14">S3Fa</strain>
    </source>
</reference>
<dbReference type="SMART" id="SM00387">
    <property type="entry name" value="HATPase_c"/>
    <property type="match status" value="1"/>
</dbReference>
<dbReference type="SUPFAM" id="SSF50341">
    <property type="entry name" value="CheW-like"/>
    <property type="match status" value="1"/>
</dbReference>
<dbReference type="Pfam" id="PF01584">
    <property type="entry name" value="CheW"/>
    <property type="match status" value="1"/>
</dbReference>
<evidence type="ECO:0000259" key="10">
    <source>
        <dbReference type="PROSITE" id="PS50110"/>
    </source>
</evidence>
<accession>A0A0H1R8J2</accession>
<dbReference type="Pfam" id="PF02518">
    <property type="entry name" value="HATPase_c"/>
    <property type="match status" value="1"/>
</dbReference>
<dbReference type="PROSITE" id="PS50109">
    <property type="entry name" value="HIS_KIN"/>
    <property type="match status" value="1"/>
</dbReference>
<dbReference type="FunFam" id="3.30.565.10:FF:000016">
    <property type="entry name" value="Chemotaxis protein CheA, putative"/>
    <property type="match status" value="1"/>
</dbReference>
<comment type="catalytic activity">
    <reaction evidence="1">
        <text>ATP + protein L-histidine = ADP + protein N-phospho-L-histidine.</text>
        <dbReference type="EC" id="2.7.13.3"/>
    </reaction>
</comment>
<evidence type="ECO:0000256" key="7">
    <source>
        <dbReference type="PROSITE-ProRule" id="PRU00169"/>
    </source>
</evidence>
<evidence type="ECO:0000313" key="14">
    <source>
        <dbReference type="Proteomes" id="UP000035301"/>
    </source>
</evidence>
<dbReference type="SUPFAM" id="SSF52172">
    <property type="entry name" value="CheY-like"/>
    <property type="match status" value="1"/>
</dbReference>
<evidence type="ECO:0000256" key="4">
    <source>
        <dbReference type="ARBA" id="ARBA00022679"/>
    </source>
</evidence>
<evidence type="ECO:0000256" key="3">
    <source>
        <dbReference type="ARBA" id="ARBA00022553"/>
    </source>
</evidence>
<dbReference type="PRINTS" id="PR00344">
    <property type="entry name" value="BCTRLSENSOR"/>
</dbReference>
<dbReference type="SMART" id="SM00260">
    <property type="entry name" value="CheW"/>
    <property type="match status" value="1"/>
</dbReference>
<dbReference type="InterPro" id="IPR008207">
    <property type="entry name" value="Sig_transdc_His_kin_Hpt_dom"/>
</dbReference>
<keyword evidence="3 7" id="KW-0597">Phosphoprotein</keyword>
<dbReference type="InterPro" id="IPR036890">
    <property type="entry name" value="HATPase_C_sf"/>
</dbReference>